<dbReference type="Pfam" id="PF10011">
    <property type="entry name" value="DUF2254"/>
    <property type="match status" value="1"/>
</dbReference>
<keyword evidence="3" id="KW-1185">Reference proteome</keyword>
<gene>
    <name evidence="2" type="ORF">ELQ92_13185</name>
</gene>
<feature type="transmembrane region" description="Helical" evidence="1">
    <location>
        <begin position="119"/>
        <end position="137"/>
    </location>
</feature>
<name>A0A444Q613_9MICO</name>
<evidence type="ECO:0000313" key="2">
    <source>
        <dbReference type="EMBL" id="RWZ59216.1"/>
    </source>
</evidence>
<accession>A0A444Q613</accession>
<dbReference type="InterPro" id="IPR018723">
    <property type="entry name" value="DUF2254_membrane"/>
</dbReference>
<keyword evidence="1" id="KW-1133">Transmembrane helix</keyword>
<evidence type="ECO:0000256" key="1">
    <source>
        <dbReference type="SAM" id="Phobius"/>
    </source>
</evidence>
<dbReference type="OrthoDB" id="2955631at2"/>
<sequence>MTLFRPDRNPVSSSSRVTRALEGFRASLWVMPTAAVVVTIVVAFVLSLVRPAGTSHWAEPFWPGDASSAAGFLQAVATATMAAATLTFSLTVVALQLASQQFSPRLLREFARDRVTQSVLAILVSTFVAALVGLRGVDADDPLPVLLLGFVQLLALASTIALVFFLGHIVRVLRVDTMMLAVHAETVATMHASYPPIEDHSRDVGPGLPGPAGGSIVGSLSSGFIRTVHWEALVDTARREEVLIRMGVRPGDHVTEGSPVLAVWPVGESTSVDLEALEHAADAAMEFGFERTIEQDVALGFRQLTDIAVKAISPGVNDPVTAAHAVGYCADLLRRLQGRRLGPRRYEDAEGTVRLIAPDRDMRYYLDLVCGPVRRFGRGEPMVLCALLRLLRDAAATARDETQREEIRRQSLLIVDDMSSDLLPADREPVLDLARRVETALAGDVDSAYRDRAGETRSV</sequence>
<protein>
    <submittedName>
        <fullName evidence="2">DUF2254 domain-containing protein</fullName>
    </submittedName>
</protein>
<keyword evidence="1" id="KW-0472">Membrane</keyword>
<reference evidence="2 3" key="1">
    <citation type="submission" date="2018-12" db="EMBL/GenBank/DDBJ databases">
        <authorList>
            <person name="Li F."/>
        </authorList>
    </citation>
    <scope>NUCLEOTIDE SEQUENCE [LARGE SCALE GENOMIC DNA]</scope>
    <source>
        <strain evidence="2 3">8H24J-4-2</strain>
    </source>
</reference>
<comment type="caution">
    <text evidence="2">The sequence shown here is derived from an EMBL/GenBank/DDBJ whole genome shotgun (WGS) entry which is preliminary data.</text>
</comment>
<feature type="transmembrane region" description="Helical" evidence="1">
    <location>
        <begin position="143"/>
        <end position="170"/>
    </location>
</feature>
<dbReference type="EMBL" id="RZNC01000005">
    <property type="protein sequence ID" value="RWZ59216.1"/>
    <property type="molecule type" value="Genomic_DNA"/>
</dbReference>
<dbReference type="AlphaFoldDB" id="A0A444Q613"/>
<evidence type="ECO:0000313" key="3">
    <source>
        <dbReference type="Proteomes" id="UP000288603"/>
    </source>
</evidence>
<dbReference type="RefSeq" id="WP_128499750.1">
    <property type="nucleotide sequence ID" value="NZ_RZNC01000005.1"/>
</dbReference>
<proteinExistence type="predicted"/>
<keyword evidence="1" id="KW-0812">Transmembrane</keyword>
<feature type="transmembrane region" description="Helical" evidence="1">
    <location>
        <begin position="69"/>
        <end position="98"/>
    </location>
</feature>
<organism evidence="2 3">
    <name type="scientific">Labedella populi</name>
    <dbReference type="NCBI Taxonomy" id="2498850"/>
    <lineage>
        <taxon>Bacteria</taxon>
        <taxon>Bacillati</taxon>
        <taxon>Actinomycetota</taxon>
        <taxon>Actinomycetes</taxon>
        <taxon>Micrococcales</taxon>
        <taxon>Microbacteriaceae</taxon>
        <taxon>Labedella</taxon>
    </lineage>
</organism>
<feature type="transmembrane region" description="Helical" evidence="1">
    <location>
        <begin position="26"/>
        <end position="49"/>
    </location>
</feature>
<dbReference type="Proteomes" id="UP000288603">
    <property type="component" value="Unassembled WGS sequence"/>
</dbReference>